<dbReference type="AlphaFoldDB" id="A0A8S0T674"/>
<dbReference type="PANTHER" id="PTHR46265:SF21">
    <property type="entry name" value="RHO GTPASE-ACTIVATING PROTEIN REN1-LIKE ISOFORM X1"/>
    <property type="match status" value="1"/>
</dbReference>
<reference evidence="6 7" key="1">
    <citation type="submission" date="2019-12" db="EMBL/GenBank/DDBJ databases">
        <authorList>
            <person name="Alioto T."/>
            <person name="Alioto T."/>
            <person name="Gomez Garrido J."/>
        </authorList>
    </citation>
    <scope>NUCLEOTIDE SEQUENCE [LARGE SCALE GENOMIC DNA]</scope>
</reference>
<feature type="compositionally biased region" description="Polar residues" evidence="3">
    <location>
        <begin position="791"/>
        <end position="806"/>
    </location>
</feature>
<feature type="compositionally biased region" description="Polar residues" evidence="3">
    <location>
        <begin position="866"/>
        <end position="898"/>
    </location>
</feature>
<dbReference type="PANTHER" id="PTHR46265">
    <property type="entry name" value="RHO GTPASE-ACTIVATING PROTEIN 7"/>
    <property type="match status" value="1"/>
</dbReference>
<feature type="compositionally biased region" description="Basic and acidic residues" evidence="3">
    <location>
        <begin position="690"/>
        <end position="699"/>
    </location>
</feature>
<feature type="compositionally biased region" description="Basic and acidic residues" evidence="3">
    <location>
        <begin position="472"/>
        <end position="488"/>
    </location>
</feature>
<gene>
    <name evidence="6" type="ORF">OLEA9_A028934</name>
</gene>
<keyword evidence="7" id="KW-1185">Reference proteome</keyword>
<dbReference type="CDD" id="cd00821">
    <property type="entry name" value="PH"/>
    <property type="match status" value="1"/>
</dbReference>
<feature type="region of interest" description="Disordered" evidence="3">
    <location>
        <begin position="685"/>
        <end position="707"/>
    </location>
</feature>
<dbReference type="InterPro" id="IPR011993">
    <property type="entry name" value="PH-like_dom_sf"/>
</dbReference>
<name>A0A8S0T674_OLEEU</name>
<dbReference type="Gene3D" id="1.10.555.10">
    <property type="entry name" value="Rho GTPase activation protein"/>
    <property type="match status" value="1"/>
</dbReference>
<evidence type="ECO:0000259" key="5">
    <source>
        <dbReference type="PROSITE" id="PS50238"/>
    </source>
</evidence>
<keyword evidence="1" id="KW-0343">GTPase activation</keyword>
<feature type="compositionally biased region" description="Polar residues" evidence="3">
    <location>
        <begin position="506"/>
        <end position="516"/>
    </location>
</feature>
<proteinExistence type="predicted"/>
<dbReference type="SUPFAM" id="SSF48350">
    <property type="entry name" value="GTPase activation domain, GAP"/>
    <property type="match status" value="1"/>
</dbReference>
<evidence type="ECO:0000259" key="4">
    <source>
        <dbReference type="PROSITE" id="PS50003"/>
    </source>
</evidence>
<dbReference type="Pfam" id="PF14389">
    <property type="entry name" value="Lzipper-MIP1"/>
    <property type="match status" value="1"/>
</dbReference>
<evidence type="ECO:0000256" key="3">
    <source>
        <dbReference type="SAM" id="MobiDB-lite"/>
    </source>
</evidence>
<dbReference type="InterPro" id="IPR025757">
    <property type="entry name" value="MIP1_Leuzipper"/>
</dbReference>
<organism evidence="6 7">
    <name type="scientific">Olea europaea subsp. europaea</name>
    <dbReference type="NCBI Taxonomy" id="158383"/>
    <lineage>
        <taxon>Eukaryota</taxon>
        <taxon>Viridiplantae</taxon>
        <taxon>Streptophyta</taxon>
        <taxon>Embryophyta</taxon>
        <taxon>Tracheophyta</taxon>
        <taxon>Spermatophyta</taxon>
        <taxon>Magnoliopsida</taxon>
        <taxon>eudicotyledons</taxon>
        <taxon>Gunneridae</taxon>
        <taxon>Pentapetalae</taxon>
        <taxon>asterids</taxon>
        <taxon>lamiids</taxon>
        <taxon>Lamiales</taxon>
        <taxon>Oleaceae</taxon>
        <taxon>Oleeae</taxon>
        <taxon>Olea</taxon>
    </lineage>
</organism>
<protein>
    <submittedName>
        <fullName evidence="6">Rho gtpase-activating ren1</fullName>
    </submittedName>
</protein>
<dbReference type="Pfam" id="PF00620">
    <property type="entry name" value="RhoGAP"/>
    <property type="match status" value="1"/>
</dbReference>
<feature type="compositionally biased region" description="Basic and acidic residues" evidence="3">
    <location>
        <begin position="730"/>
        <end position="751"/>
    </location>
</feature>
<comment type="caution">
    <text evidence="6">The sequence shown here is derived from an EMBL/GenBank/DDBJ whole genome shotgun (WGS) entry which is preliminary data.</text>
</comment>
<feature type="coiled-coil region" evidence="2">
    <location>
        <begin position="565"/>
        <end position="638"/>
    </location>
</feature>
<keyword evidence="2" id="KW-0175">Coiled coil</keyword>
<dbReference type="InterPro" id="IPR001849">
    <property type="entry name" value="PH_domain"/>
</dbReference>
<dbReference type="PROSITE" id="PS50003">
    <property type="entry name" value="PH_DOMAIN"/>
    <property type="match status" value="1"/>
</dbReference>
<dbReference type="InterPro" id="IPR000198">
    <property type="entry name" value="RhoGAP_dom"/>
</dbReference>
<feature type="compositionally biased region" description="Acidic residues" evidence="3">
    <location>
        <begin position="407"/>
        <end position="444"/>
    </location>
</feature>
<feature type="domain" description="PH" evidence="4">
    <location>
        <begin position="43"/>
        <end position="150"/>
    </location>
</feature>
<feature type="compositionally biased region" description="Polar residues" evidence="3">
    <location>
        <begin position="451"/>
        <end position="460"/>
    </location>
</feature>
<accession>A0A8S0T674</accession>
<feature type="compositionally biased region" description="Polar residues" evidence="3">
    <location>
        <begin position="773"/>
        <end position="784"/>
    </location>
</feature>
<dbReference type="InterPro" id="IPR052799">
    <property type="entry name" value="Rho_GAP_Regulators"/>
</dbReference>
<evidence type="ECO:0000256" key="1">
    <source>
        <dbReference type="ARBA" id="ARBA00022468"/>
    </source>
</evidence>
<dbReference type="OrthoDB" id="2157866at2759"/>
<dbReference type="GO" id="GO:0005096">
    <property type="term" value="F:GTPase activator activity"/>
    <property type="evidence" value="ECO:0007669"/>
    <property type="project" value="UniProtKB-KW"/>
</dbReference>
<feature type="region of interest" description="Disordered" evidence="3">
    <location>
        <begin position="1"/>
        <end position="39"/>
    </location>
</feature>
<dbReference type="SMART" id="SM00233">
    <property type="entry name" value="PH"/>
    <property type="match status" value="1"/>
</dbReference>
<feature type="compositionally biased region" description="Basic and acidic residues" evidence="3">
    <location>
        <begin position="900"/>
        <end position="913"/>
    </location>
</feature>
<dbReference type="GO" id="GO:0007165">
    <property type="term" value="P:signal transduction"/>
    <property type="evidence" value="ECO:0007669"/>
    <property type="project" value="InterPro"/>
</dbReference>
<dbReference type="InterPro" id="IPR008936">
    <property type="entry name" value="Rho_GTPase_activation_prot"/>
</dbReference>
<dbReference type="Gene3D" id="2.30.29.30">
    <property type="entry name" value="Pleckstrin-homology domain (PH domain)/Phosphotyrosine-binding domain (PTB)"/>
    <property type="match status" value="1"/>
</dbReference>
<dbReference type="SUPFAM" id="SSF50729">
    <property type="entry name" value="PH domain-like"/>
    <property type="match status" value="1"/>
</dbReference>
<evidence type="ECO:0000256" key="2">
    <source>
        <dbReference type="SAM" id="Coils"/>
    </source>
</evidence>
<feature type="region of interest" description="Disordered" evidence="3">
    <location>
        <begin position="396"/>
        <end position="519"/>
    </location>
</feature>
<dbReference type="Gramene" id="OE9A028934T1">
    <property type="protein sequence ID" value="OE9A028934C1"/>
    <property type="gene ID" value="OE9A028934"/>
</dbReference>
<dbReference type="SMART" id="SM00324">
    <property type="entry name" value="RhoGAP"/>
    <property type="match status" value="1"/>
</dbReference>
<feature type="region of interest" description="Disordered" evidence="3">
    <location>
        <begin position="833"/>
        <end position="934"/>
    </location>
</feature>
<dbReference type="Proteomes" id="UP000594638">
    <property type="component" value="Unassembled WGS sequence"/>
</dbReference>
<dbReference type="Pfam" id="PF00169">
    <property type="entry name" value="PH"/>
    <property type="match status" value="1"/>
</dbReference>
<dbReference type="PROSITE" id="PS50238">
    <property type="entry name" value="RHOGAP"/>
    <property type="match status" value="1"/>
</dbReference>
<evidence type="ECO:0000313" key="6">
    <source>
        <dbReference type="EMBL" id="CAA3000475.1"/>
    </source>
</evidence>
<feature type="domain" description="Rho-GAP" evidence="5">
    <location>
        <begin position="197"/>
        <end position="396"/>
    </location>
</feature>
<dbReference type="CDD" id="cd00159">
    <property type="entry name" value="RhoGAP"/>
    <property type="match status" value="1"/>
</dbReference>
<dbReference type="EMBL" id="CACTIH010005694">
    <property type="protein sequence ID" value="CAA3000475.1"/>
    <property type="molecule type" value="Genomic_DNA"/>
</dbReference>
<sequence>MTNRNADSSLGEGGGNVPSPPSGQPGPTVHGGNKVPTVHGGNKVYKSGPLFLSSKGIGWTSWKKRWFILTRTSLVFFRSDPSAVPQKGSEVNLTLGGIDLNSSGSVVVKEDKKLLTVLFPDGRDGRAFTLKAETLEDLQEWKAALEEALSNAPSAALVMGQNGIFRNDQSNAADASLEQVKDRQPVKSLVIGRPILLALEEIDGTPSFLEKALRFVEAHGVDVEGILRQAADVDDVERRIRDYEQGKSDFSPEEDPHVIADCVKYVIRELPSSPVPASCCNALLEAFRTDRCMRVNAMRSAICETFPEPNRRLLQRILMMMQTIASHKAENRMSISAVAACMAPLLLRPLLAGDCELENVFDMGDDGSVQLLQAAAAANHAQAICITLLEEYDNIFGEGSASPEPYTDSEETGSESEEITDDDDDDDSFEDDDAADDSEVDIDENSAHALSETSSVTGESGDNMKVAGGHTSDSRSPEVDDTLKDDIKLPSNPIQIYLPQHDSTEGSDNVPNQSNDELLGIDPAETSISLRSIKSSNGSTRNALRSTVWGRTSAKKNLSMESIDLPSDEAEIQKLESTKADLQNRIAKEAKANLLLKDNLEMRKNALHERRLALENDVSRLQEQLQKERDLREALEAGLRISEVPLSIPSTIDEKTKATLEEIAREETDVSKLKLKADDLQVQLNQQKEQNSRSQHDTDNQLLQSPNLGKKLKYKHIDVGNISISSTVEKAARSKNDTYLEKSSSEKDKILDSPSSTNKHLPPNKLTDAARSSKITGVVTTSSAEMGISRPATTGSKRSGTKSEAANYTTSALAKLTSRLNFLKEKRTQIANELQNLDKGRSSSHSIQNFEEGEGSEPHHSVPIADNTQGSEGQSSERCQGSDSSHNQDSQSAQNANRAKQMEGHPNLDRGKSESFPTVDKGRSSMVPPRTYSR</sequence>
<feature type="region of interest" description="Disordered" evidence="3">
    <location>
        <begin position="728"/>
        <end position="806"/>
    </location>
</feature>
<evidence type="ECO:0000313" key="7">
    <source>
        <dbReference type="Proteomes" id="UP000594638"/>
    </source>
</evidence>